<dbReference type="Pfam" id="PF16080">
    <property type="entry name" value="Phage_holin_2_3"/>
    <property type="match status" value="1"/>
</dbReference>
<evidence type="ECO:0000313" key="2">
    <source>
        <dbReference type="EMBL" id="DAD68275.1"/>
    </source>
</evidence>
<evidence type="ECO:0000256" key="1">
    <source>
        <dbReference type="SAM" id="Phobius"/>
    </source>
</evidence>
<reference evidence="2" key="1">
    <citation type="journal article" date="2021" name="Proc. Natl. Acad. Sci. U.S.A.">
        <title>A Catalog of Tens of Thousands of Viruses from Human Metagenomes Reveals Hidden Associations with Chronic Diseases.</title>
        <authorList>
            <person name="Tisza M.J."/>
            <person name="Buck C.B."/>
        </authorList>
    </citation>
    <scope>NUCLEOTIDE SEQUENCE</scope>
    <source>
        <strain evidence="2">Ct4s49</strain>
    </source>
</reference>
<keyword evidence="1" id="KW-1133">Transmembrane helix</keyword>
<dbReference type="InterPro" id="IPR032118">
    <property type="entry name" value="Phage_holin_HP1"/>
</dbReference>
<dbReference type="EMBL" id="BK014699">
    <property type="protein sequence ID" value="DAD68275.1"/>
    <property type="molecule type" value="Genomic_DNA"/>
</dbReference>
<name>A0A8S5LEK6_9CAUD</name>
<keyword evidence="1" id="KW-0472">Membrane</keyword>
<sequence>MGKMKDTIQSMPVESQVYGWITSLFGALTLSEWAVIIGIIVTVCGYWRESRYKKRMLELEEIRAGLRDKSGRIIE</sequence>
<proteinExistence type="predicted"/>
<protein>
    <submittedName>
        <fullName evidence="2">Holin</fullName>
    </submittedName>
</protein>
<accession>A0A8S5LEK6</accession>
<keyword evidence="1" id="KW-0812">Transmembrane</keyword>
<organism evidence="2">
    <name type="scientific">Podoviridae sp. ct4s49</name>
    <dbReference type="NCBI Taxonomy" id="2823555"/>
    <lineage>
        <taxon>Viruses</taxon>
        <taxon>Duplodnaviria</taxon>
        <taxon>Heunggongvirae</taxon>
        <taxon>Uroviricota</taxon>
        <taxon>Caudoviricetes</taxon>
    </lineage>
</organism>
<feature type="transmembrane region" description="Helical" evidence="1">
    <location>
        <begin position="20"/>
        <end position="47"/>
    </location>
</feature>